<name>A0A8J3T0X3_9ACTN</name>
<feature type="region of interest" description="Disordered" evidence="1">
    <location>
        <begin position="38"/>
        <end position="60"/>
    </location>
</feature>
<protein>
    <submittedName>
        <fullName evidence="2">Uncharacterized protein</fullName>
    </submittedName>
</protein>
<organism evidence="2 3">
    <name type="scientific">Planobispora takensis</name>
    <dbReference type="NCBI Taxonomy" id="1367882"/>
    <lineage>
        <taxon>Bacteria</taxon>
        <taxon>Bacillati</taxon>
        <taxon>Actinomycetota</taxon>
        <taxon>Actinomycetes</taxon>
        <taxon>Streptosporangiales</taxon>
        <taxon>Streptosporangiaceae</taxon>
        <taxon>Planobispora</taxon>
    </lineage>
</organism>
<gene>
    <name evidence="2" type="ORF">Pta02_43940</name>
</gene>
<reference evidence="2" key="1">
    <citation type="submission" date="2021-01" db="EMBL/GenBank/DDBJ databases">
        <title>Whole genome shotgun sequence of Planobispora takensis NBRC 109077.</title>
        <authorList>
            <person name="Komaki H."/>
            <person name="Tamura T."/>
        </authorList>
    </citation>
    <scope>NUCLEOTIDE SEQUENCE</scope>
    <source>
        <strain evidence="2">NBRC 109077</strain>
    </source>
</reference>
<accession>A0A8J3T0X3</accession>
<keyword evidence="3" id="KW-1185">Reference proteome</keyword>
<evidence type="ECO:0000313" key="2">
    <source>
        <dbReference type="EMBL" id="GII02386.1"/>
    </source>
</evidence>
<dbReference type="Proteomes" id="UP000634476">
    <property type="component" value="Unassembled WGS sequence"/>
</dbReference>
<evidence type="ECO:0000256" key="1">
    <source>
        <dbReference type="SAM" id="MobiDB-lite"/>
    </source>
</evidence>
<sequence length="102" mass="10682">MRGPPAWRCRLLAGPPVSGRSWGAELLGMVGLSADGVTGGRDLPGRTDLPPSPGESARSNTKNLDFLLRFCILYSGKGNASIGAGRGSVRCYRGKLRALSVP</sequence>
<comment type="caution">
    <text evidence="2">The sequence shown here is derived from an EMBL/GenBank/DDBJ whole genome shotgun (WGS) entry which is preliminary data.</text>
</comment>
<proteinExistence type="predicted"/>
<evidence type="ECO:0000313" key="3">
    <source>
        <dbReference type="Proteomes" id="UP000634476"/>
    </source>
</evidence>
<dbReference type="AlphaFoldDB" id="A0A8J3T0X3"/>
<dbReference type="EMBL" id="BOOK01000031">
    <property type="protein sequence ID" value="GII02386.1"/>
    <property type="molecule type" value="Genomic_DNA"/>
</dbReference>